<dbReference type="Proteomes" id="UP000076738">
    <property type="component" value="Unassembled WGS sequence"/>
</dbReference>
<dbReference type="InterPro" id="IPR055343">
    <property type="entry name" value="CREG_beta-barrel"/>
</dbReference>
<reference evidence="2 3" key="1">
    <citation type="journal article" date="2016" name="Mol. Biol. Evol.">
        <title>Comparative Genomics of Early-Diverging Mushroom-Forming Fungi Provides Insights into the Origins of Lignocellulose Decay Capabilities.</title>
        <authorList>
            <person name="Nagy L.G."/>
            <person name="Riley R."/>
            <person name="Tritt A."/>
            <person name="Adam C."/>
            <person name="Daum C."/>
            <person name="Floudas D."/>
            <person name="Sun H."/>
            <person name="Yadav J.S."/>
            <person name="Pangilinan J."/>
            <person name="Larsson K.H."/>
            <person name="Matsuura K."/>
            <person name="Barry K."/>
            <person name="Labutti K."/>
            <person name="Kuo R."/>
            <person name="Ohm R.A."/>
            <person name="Bhattacharya S.S."/>
            <person name="Shirouzu T."/>
            <person name="Yoshinaga Y."/>
            <person name="Martin F.M."/>
            <person name="Grigoriev I.V."/>
            <person name="Hibbett D.S."/>
        </authorList>
    </citation>
    <scope>NUCLEOTIDE SEQUENCE [LARGE SCALE GENOMIC DNA]</scope>
    <source>
        <strain evidence="2 3">TUFC12733</strain>
    </source>
</reference>
<gene>
    <name evidence="2" type="ORF">CALVIDRAFT_540026</name>
</gene>
<dbReference type="SUPFAM" id="SSF50475">
    <property type="entry name" value="FMN-binding split barrel"/>
    <property type="match status" value="1"/>
</dbReference>
<dbReference type="PANTHER" id="PTHR37273">
    <property type="entry name" value="CHROMOSOME 8, WHOLE GENOME SHOTGUN SEQUENCE"/>
    <property type="match status" value="1"/>
</dbReference>
<dbReference type="AlphaFoldDB" id="A0A167J745"/>
<dbReference type="InterPro" id="IPR012349">
    <property type="entry name" value="Split_barrel_FMN-bd"/>
</dbReference>
<dbReference type="Pfam" id="PF13883">
    <property type="entry name" value="CREG_beta-barrel"/>
    <property type="match status" value="1"/>
</dbReference>
<dbReference type="STRING" id="1330018.A0A167J745"/>
<protein>
    <recommendedName>
        <fullName evidence="1">CREG-like beta-barrel domain-containing protein</fullName>
    </recommendedName>
</protein>
<proteinExistence type="predicted"/>
<dbReference type="Gene3D" id="2.30.110.10">
    <property type="entry name" value="Electron Transport, Fmn-binding Protein, Chain A"/>
    <property type="match status" value="1"/>
</dbReference>
<sequence length="191" mass="20920">MSGFAALLARELLQQETIGSLATVFPPTHTALPGEPFSLMEYFASCHANGSLTLLFLPIAQNNRNILASPGHSATLTVRVPDPIGERRGWDSPASRGRVALIGNVTVTGKDGTGVKDCYLEKHPDAEDWLPGGEDVPHNAYWARFDPHHIYWVGGFGDEHYIGYIPLDLYQKTLPTQVEDAAAQLRVQRDA</sequence>
<accession>A0A167J745</accession>
<name>A0A167J745_CALVF</name>
<evidence type="ECO:0000313" key="2">
    <source>
        <dbReference type="EMBL" id="KZO93307.1"/>
    </source>
</evidence>
<dbReference type="EMBL" id="KV417302">
    <property type="protein sequence ID" value="KZO93307.1"/>
    <property type="molecule type" value="Genomic_DNA"/>
</dbReference>
<organism evidence="2 3">
    <name type="scientific">Calocera viscosa (strain TUFC12733)</name>
    <dbReference type="NCBI Taxonomy" id="1330018"/>
    <lineage>
        <taxon>Eukaryota</taxon>
        <taxon>Fungi</taxon>
        <taxon>Dikarya</taxon>
        <taxon>Basidiomycota</taxon>
        <taxon>Agaricomycotina</taxon>
        <taxon>Dacrymycetes</taxon>
        <taxon>Dacrymycetales</taxon>
        <taxon>Dacrymycetaceae</taxon>
        <taxon>Calocera</taxon>
    </lineage>
</organism>
<evidence type="ECO:0000259" key="1">
    <source>
        <dbReference type="Pfam" id="PF13883"/>
    </source>
</evidence>
<evidence type="ECO:0000313" key="3">
    <source>
        <dbReference type="Proteomes" id="UP000076738"/>
    </source>
</evidence>
<dbReference type="PANTHER" id="PTHR37273:SF1">
    <property type="entry name" value="ADL397C-AP"/>
    <property type="match status" value="1"/>
</dbReference>
<dbReference type="OrthoDB" id="2138282at2759"/>
<feature type="domain" description="CREG-like beta-barrel" evidence="1">
    <location>
        <begin position="5"/>
        <end position="171"/>
    </location>
</feature>
<keyword evidence="3" id="KW-1185">Reference proteome</keyword>